<proteinExistence type="predicted"/>
<name>A0A9P4PBP9_9PLEO</name>
<dbReference type="OrthoDB" id="5383784at2759"/>
<evidence type="ECO:0000313" key="3">
    <source>
        <dbReference type="Proteomes" id="UP000799764"/>
    </source>
</evidence>
<comment type="caution">
    <text evidence="2">The sequence shown here is derived from an EMBL/GenBank/DDBJ whole genome shotgun (WGS) entry which is preliminary data.</text>
</comment>
<dbReference type="Proteomes" id="UP000799764">
    <property type="component" value="Unassembled WGS sequence"/>
</dbReference>
<dbReference type="EMBL" id="MU001506">
    <property type="protein sequence ID" value="KAF2441106.1"/>
    <property type="molecule type" value="Genomic_DNA"/>
</dbReference>
<organism evidence="2 3">
    <name type="scientific">Karstenula rhodostoma CBS 690.94</name>
    <dbReference type="NCBI Taxonomy" id="1392251"/>
    <lineage>
        <taxon>Eukaryota</taxon>
        <taxon>Fungi</taxon>
        <taxon>Dikarya</taxon>
        <taxon>Ascomycota</taxon>
        <taxon>Pezizomycotina</taxon>
        <taxon>Dothideomycetes</taxon>
        <taxon>Pleosporomycetidae</taxon>
        <taxon>Pleosporales</taxon>
        <taxon>Massarineae</taxon>
        <taxon>Didymosphaeriaceae</taxon>
        <taxon>Karstenula</taxon>
    </lineage>
</organism>
<keyword evidence="3" id="KW-1185">Reference proteome</keyword>
<evidence type="ECO:0000256" key="1">
    <source>
        <dbReference type="SAM" id="MobiDB-lite"/>
    </source>
</evidence>
<evidence type="ECO:0000313" key="2">
    <source>
        <dbReference type="EMBL" id="KAF2441106.1"/>
    </source>
</evidence>
<sequence>MGRHAYLTKIALGRSAFEPAQTTASTSECVQLAAARQERAHEHGRRLREAQNDVLASIGVVERRRSPSQSLPGSYEERLRALEDEDTAGHSLAITSTLTENLCTWWVGSLRERLLTFHYPHLHSFSSIVASERGLSGKTLIYSGFPSRLLSQLCVQSTIYGAHVLRPVERLIIQHGNFKIRYLYRRWRSVLNAALRISLELLFYPFSYYSYLQRIGLVPARPLLPPLKSFIPFSGQSPLLPFSVSYNALATPTGFALSFLTSPFVVVCLEHLFERWVYAIINAPIETTILRPNNPDMISPEEGNRERTTSILGLRKQSPKIVRNTIAKFLSFIGWGDADSTASRSFSIPSQAHDLQNNNTTEVGGRRVNNVSRLQIPGVLQSSLIEPETEGTETITVPISSLSELVSFSPQPSPPLSPTASQTSYNDGDPRIRITTRGDLVEMEVRLPPQVLSSHTEIAGSGPPTPVLRDIASPTLIRTPGVLPYHRVTQLSSEPSSMIGSICKAQIVSLVSLPLKLVTLRLVASHYLAGRQDFAGSRSVLGAFVLPSDVDWKSTGALVSRLALCGTLELAIDLTVWGCQYWTVLWLGTQVFDWGTL</sequence>
<gene>
    <name evidence="2" type="ORF">P171DRAFT_499068</name>
</gene>
<protein>
    <submittedName>
        <fullName evidence="2">Uncharacterized protein</fullName>
    </submittedName>
</protein>
<accession>A0A9P4PBP9</accession>
<reference evidence="2" key="1">
    <citation type="journal article" date="2020" name="Stud. Mycol.">
        <title>101 Dothideomycetes genomes: a test case for predicting lifestyles and emergence of pathogens.</title>
        <authorList>
            <person name="Haridas S."/>
            <person name="Albert R."/>
            <person name="Binder M."/>
            <person name="Bloem J."/>
            <person name="Labutti K."/>
            <person name="Salamov A."/>
            <person name="Andreopoulos B."/>
            <person name="Baker S."/>
            <person name="Barry K."/>
            <person name="Bills G."/>
            <person name="Bluhm B."/>
            <person name="Cannon C."/>
            <person name="Castanera R."/>
            <person name="Culley D."/>
            <person name="Daum C."/>
            <person name="Ezra D."/>
            <person name="Gonzalez J."/>
            <person name="Henrissat B."/>
            <person name="Kuo A."/>
            <person name="Liang C."/>
            <person name="Lipzen A."/>
            <person name="Lutzoni F."/>
            <person name="Magnuson J."/>
            <person name="Mondo S."/>
            <person name="Nolan M."/>
            <person name="Ohm R."/>
            <person name="Pangilinan J."/>
            <person name="Park H.-J."/>
            <person name="Ramirez L."/>
            <person name="Alfaro M."/>
            <person name="Sun H."/>
            <person name="Tritt A."/>
            <person name="Yoshinaga Y."/>
            <person name="Zwiers L.-H."/>
            <person name="Turgeon B."/>
            <person name="Goodwin S."/>
            <person name="Spatafora J."/>
            <person name="Crous P."/>
            <person name="Grigoriev I."/>
        </authorList>
    </citation>
    <scope>NUCLEOTIDE SEQUENCE</scope>
    <source>
        <strain evidence="2">CBS 690.94</strain>
    </source>
</reference>
<dbReference type="AlphaFoldDB" id="A0A9P4PBP9"/>
<feature type="region of interest" description="Disordered" evidence="1">
    <location>
        <begin position="406"/>
        <end position="432"/>
    </location>
</feature>